<organism evidence="4 5">
    <name type="scientific">Roseibium hamelinense</name>
    <dbReference type="NCBI Taxonomy" id="150831"/>
    <lineage>
        <taxon>Bacteria</taxon>
        <taxon>Pseudomonadati</taxon>
        <taxon>Pseudomonadota</taxon>
        <taxon>Alphaproteobacteria</taxon>
        <taxon>Hyphomicrobiales</taxon>
        <taxon>Stappiaceae</taxon>
        <taxon>Roseibium</taxon>
    </lineage>
</organism>
<dbReference type="RefSeq" id="WP_145342213.1">
    <property type="nucleotide sequence ID" value="NZ_SMLY01000037.1"/>
</dbReference>
<name>A0A562T7E6_9HYPH</name>
<dbReference type="Gene3D" id="3.40.250.10">
    <property type="entry name" value="Rhodanese-like domain"/>
    <property type="match status" value="2"/>
</dbReference>
<reference evidence="4 5" key="1">
    <citation type="submission" date="2019-07" db="EMBL/GenBank/DDBJ databases">
        <title>Genomic Encyclopedia of Archaeal and Bacterial Type Strains, Phase II (KMG-II): from individual species to whole genera.</title>
        <authorList>
            <person name="Goeker M."/>
        </authorList>
    </citation>
    <scope>NUCLEOTIDE SEQUENCE [LARGE SCALE GENOMIC DNA]</scope>
    <source>
        <strain evidence="4 5">ATCC BAA-252</strain>
    </source>
</reference>
<evidence type="ECO:0000256" key="1">
    <source>
        <dbReference type="ARBA" id="ARBA00022737"/>
    </source>
</evidence>
<keyword evidence="5" id="KW-1185">Reference proteome</keyword>
<dbReference type="CDD" id="cd01449">
    <property type="entry name" value="TST_Repeat_2"/>
    <property type="match status" value="1"/>
</dbReference>
<feature type="domain" description="Rhodanese" evidence="3">
    <location>
        <begin position="48"/>
        <end position="167"/>
    </location>
</feature>
<dbReference type="Pfam" id="PF00581">
    <property type="entry name" value="Rhodanese"/>
    <property type="match status" value="2"/>
</dbReference>
<dbReference type="InterPro" id="IPR001763">
    <property type="entry name" value="Rhodanese-like_dom"/>
</dbReference>
<dbReference type="Proteomes" id="UP000320593">
    <property type="component" value="Unassembled WGS sequence"/>
</dbReference>
<evidence type="ECO:0000259" key="3">
    <source>
        <dbReference type="PROSITE" id="PS50206"/>
    </source>
</evidence>
<dbReference type="OrthoDB" id="9781034at2"/>
<dbReference type="InterPro" id="IPR036873">
    <property type="entry name" value="Rhodanese-like_dom_sf"/>
</dbReference>
<sequence length="321" mass="34219">MLTAIATSVSRFAAVVLASAIGSVATAQASAPAVTPLVSTQWLANNLENDNLIVLDIRSPIAEAGRDDYLKAHIPGALWSEYPGYWRTERNGVAGVVPSVDKLEAALSDLGVSGDKAVVIVPAGTSSLEFGAATRIYWTFKYLGHEAVAILDGGHQAWASEGRPLQTGDVTPTGDLFVAEVNEDLLVSTDQVAEALDSNIVLLDGRPQDQFKGKAKHKKAVRYGHLPGAVNIDQAGLYDPETNRLKNGSALEKLIPANFGSDEQPVISYCNTGHWAATNWFVLNEVLGRKNVTLYDDSMVGWSQRQDLPVNATAAPADVAN</sequence>
<keyword evidence="2" id="KW-0732">Signal</keyword>
<dbReference type="SMART" id="SM00450">
    <property type="entry name" value="RHOD"/>
    <property type="match status" value="2"/>
</dbReference>
<gene>
    <name evidence="4" type="ORF">JM93_01724</name>
</gene>
<dbReference type="CDD" id="cd01448">
    <property type="entry name" value="TST_Repeat_1"/>
    <property type="match status" value="1"/>
</dbReference>
<dbReference type="InterPro" id="IPR051126">
    <property type="entry name" value="Thiosulfate_sulfurtransferase"/>
</dbReference>
<proteinExistence type="predicted"/>
<dbReference type="EMBL" id="VLLF01000003">
    <property type="protein sequence ID" value="TWI89521.1"/>
    <property type="molecule type" value="Genomic_DNA"/>
</dbReference>
<accession>A0A562T7E6</accession>
<evidence type="ECO:0000313" key="5">
    <source>
        <dbReference type="Proteomes" id="UP000320593"/>
    </source>
</evidence>
<evidence type="ECO:0000256" key="2">
    <source>
        <dbReference type="SAM" id="SignalP"/>
    </source>
</evidence>
<dbReference type="PANTHER" id="PTHR43855:SF1">
    <property type="entry name" value="THIOSULFATE SULFURTRANSFERASE"/>
    <property type="match status" value="1"/>
</dbReference>
<keyword evidence="4" id="KW-0670">Pyruvate</keyword>
<keyword evidence="4" id="KW-0808">Transferase</keyword>
<dbReference type="PROSITE" id="PS50206">
    <property type="entry name" value="RHODANESE_3"/>
    <property type="match status" value="2"/>
</dbReference>
<dbReference type="PANTHER" id="PTHR43855">
    <property type="entry name" value="THIOSULFATE SULFURTRANSFERASE"/>
    <property type="match status" value="1"/>
</dbReference>
<feature type="chain" id="PRO_5022154471" evidence="2">
    <location>
        <begin position="30"/>
        <end position="321"/>
    </location>
</feature>
<feature type="signal peptide" evidence="2">
    <location>
        <begin position="1"/>
        <end position="29"/>
    </location>
</feature>
<feature type="domain" description="Rhodanese" evidence="3">
    <location>
        <begin position="196"/>
        <end position="311"/>
    </location>
</feature>
<comment type="caution">
    <text evidence="4">The sequence shown here is derived from an EMBL/GenBank/DDBJ whole genome shotgun (WGS) entry which is preliminary data.</text>
</comment>
<evidence type="ECO:0000313" key="4">
    <source>
        <dbReference type="EMBL" id="TWI89521.1"/>
    </source>
</evidence>
<dbReference type="GO" id="GO:0016740">
    <property type="term" value="F:transferase activity"/>
    <property type="evidence" value="ECO:0007669"/>
    <property type="project" value="UniProtKB-KW"/>
</dbReference>
<protein>
    <submittedName>
        <fullName evidence="4">Thiosulfate/3-mercaptopyruvate sulfurtransferase</fullName>
    </submittedName>
</protein>
<dbReference type="SUPFAM" id="SSF52821">
    <property type="entry name" value="Rhodanese/Cell cycle control phosphatase"/>
    <property type="match status" value="2"/>
</dbReference>
<dbReference type="AlphaFoldDB" id="A0A562T7E6"/>
<keyword evidence="1" id="KW-0677">Repeat</keyword>